<dbReference type="InterPro" id="IPR022742">
    <property type="entry name" value="Hydrolase_4"/>
</dbReference>
<protein>
    <submittedName>
        <fullName evidence="2">Lysophospholipase</fullName>
    </submittedName>
</protein>
<dbReference type="Pfam" id="PF12146">
    <property type="entry name" value="Hydrolase_4"/>
    <property type="match status" value="1"/>
</dbReference>
<keyword evidence="3" id="KW-1185">Reference proteome</keyword>
<evidence type="ECO:0000259" key="1">
    <source>
        <dbReference type="Pfam" id="PF12146"/>
    </source>
</evidence>
<dbReference type="PANTHER" id="PTHR11614">
    <property type="entry name" value="PHOSPHOLIPASE-RELATED"/>
    <property type="match status" value="1"/>
</dbReference>
<reference evidence="2 3" key="1">
    <citation type="submission" date="2019-09" db="EMBL/GenBank/DDBJ databases">
        <title>NBRP : Genome information of microbial organism related human and environment.</title>
        <authorList>
            <person name="Hattori M."/>
            <person name="Oshima K."/>
            <person name="Inaba H."/>
            <person name="Suda W."/>
            <person name="Sakamoto M."/>
            <person name="Iino T."/>
            <person name="Kitahara M."/>
            <person name="Oshida Y."/>
            <person name="Iida T."/>
            <person name="Kudo T."/>
            <person name="Itoh T."/>
            <person name="Ohkuma M."/>
        </authorList>
    </citation>
    <scope>NUCLEOTIDE SEQUENCE [LARGE SCALE GENOMIC DNA]</scope>
    <source>
        <strain evidence="2 3">Mie-1</strain>
    </source>
</reference>
<evidence type="ECO:0000313" key="2">
    <source>
        <dbReference type="EMBL" id="GER02311.1"/>
    </source>
</evidence>
<dbReference type="InterPro" id="IPR029058">
    <property type="entry name" value="AB_hydrolase_fold"/>
</dbReference>
<dbReference type="EMBL" id="BKCM01000034">
    <property type="protein sequence ID" value="GER02311.1"/>
    <property type="molecule type" value="Genomic_DNA"/>
</dbReference>
<evidence type="ECO:0000313" key="3">
    <source>
        <dbReference type="Proteomes" id="UP000325187"/>
    </source>
</evidence>
<organism evidence="2 3">
    <name type="scientific">Iodidimonas gelatinilytica</name>
    <dbReference type="NCBI Taxonomy" id="1236966"/>
    <lineage>
        <taxon>Bacteria</taxon>
        <taxon>Pseudomonadati</taxon>
        <taxon>Pseudomonadota</taxon>
        <taxon>Alphaproteobacteria</taxon>
        <taxon>Iodidimonadales</taxon>
        <taxon>Iodidimonadaceae</taxon>
        <taxon>Iodidimonas</taxon>
    </lineage>
</organism>
<dbReference type="Gene3D" id="3.40.50.1820">
    <property type="entry name" value="alpha/beta hydrolase"/>
    <property type="match status" value="1"/>
</dbReference>
<dbReference type="SUPFAM" id="SSF53474">
    <property type="entry name" value="alpha/beta-Hydrolases"/>
    <property type="match status" value="1"/>
</dbReference>
<accession>A0A5A7N1Z9</accession>
<dbReference type="InterPro" id="IPR051044">
    <property type="entry name" value="MAG_DAG_Lipase"/>
</dbReference>
<dbReference type="AlphaFoldDB" id="A0A5A7N1Z9"/>
<proteinExistence type="predicted"/>
<name>A0A5A7N1Z9_9PROT</name>
<sequence length="315" mass="34777">MQESRRYFLPKGAQNGDFQGADGVRLRMRAWPAPTQGHKARGTLFLVPGRTEYMERYAEVIADFLEKGFAVAILDMRNHGLSGRPLANRQAHFVADFAPMADDVARFVAQGAALDLPRPFTLLGHSMGGHVALRAVHDHPQLARSVEKLVLCAPMLRICFSPLPLWLVRGLVALAGALGFWERYALGQGDWAGGKARARLMRLLTSDAQRFAVEDWQVAQNPDLKLGGVTWGWLRAALNSCDLLAQKGYAEAITVPTRFILAGSDRVVDNHASRAFAARMPHADVVELPNSRHEPMREVDAIRDGFFKAVEDFAG</sequence>
<comment type="caution">
    <text evidence="2">The sequence shown here is derived from an EMBL/GenBank/DDBJ whole genome shotgun (WGS) entry which is preliminary data.</text>
</comment>
<gene>
    <name evidence="2" type="ORF">JCM17845_29340</name>
</gene>
<feature type="domain" description="Serine aminopeptidase S33" evidence="1">
    <location>
        <begin position="39"/>
        <end position="299"/>
    </location>
</feature>
<dbReference type="Proteomes" id="UP000325187">
    <property type="component" value="Unassembled WGS sequence"/>
</dbReference>